<feature type="region of interest" description="Disordered" evidence="1">
    <location>
        <begin position="458"/>
        <end position="486"/>
    </location>
</feature>
<dbReference type="Pfam" id="PF10373">
    <property type="entry name" value="EST1_DNA_bind"/>
    <property type="match status" value="1"/>
</dbReference>
<dbReference type="InterPro" id="IPR018834">
    <property type="entry name" value="DNA/RNA-bd_Est1-type"/>
</dbReference>
<feature type="domain" description="Telomerase activating protein Est1-like N-terminal" evidence="3">
    <location>
        <begin position="4"/>
        <end position="113"/>
    </location>
</feature>
<organism evidence="4 5">
    <name type="scientific">Tuber melanosporum (strain Mel28)</name>
    <name type="common">Perigord black truffle</name>
    <dbReference type="NCBI Taxonomy" id="656061"/>
    <lineage>
        <taxon>Eukaryota</taxon>
        <taxon>Fungi</taxon>
        <taxon>Dikarya</taxon>
        <taxon>Ascomycota</taxon>
        <taxon>Pezizomycotina</taxon>
        <taxon>Pezizomycetes</taxon>
        <taxon>Pezizales</taxon>
        <taxon>Tuberaceae</taxon>
        <taxon>Tuber</taxon>
    </lineage>
</organism>
<feature type="domain" description="DNA/RNA-binding" evidence="2">
    <location>
        <begin position="123"/>
        <end position="400"/>
    </location>
</feature>
<dbReference type="PANTHER" id="PTHR15696">
    <property type="entry name" value="SMG-7 SUPPRESSOR WITH MORPHOLOGICAL EFFECT ON GENITALIA PROTEIN 7"/>
    <property type="match status" value="1"/>
</dbReference>
<dbReference type="Gene3D" id="1.25.40.10">
    <property type="entry name" value="Tetratricopeptide repeat domain"/>
    <property type="match status" value="1"/>
</dbReference>
<dbReference type="PANTHER" id="PTHR15696:SF36">
    <property type="entry name" value="NONSENSE-MEDIATED MRNA DECAY FACTOR"/>
    <property type="match status" value="1"/>
</dbReference>
<evidence type="ECO:0000313" key="4">
    <source>
        <dbReference type="EMBL" id="CAZ81448.1"/>
    </source>
</evidence>
<dbReference type="KEGG" id="tml:GSTUM_00005192001"/>
<keyword evidence="5" id="KW-1185">Reference proteome</keyword>
<dbReference type="eggNOG" id="KOG2162">
    <property type="taxonomic scope" value="Eukaryota"/>
</dbReference>
<dbReference type="InParanoid" id="D5GA94"/>
<dbReference type="Pfam" id="PF10374">
    <property type="entry name" value="EST1"/>
    <property type="match status" value="1"/>
</dbReference>
<dbReference type="AlphaFoldDB" id="D5GA94"/>
<dbReference type="InterPro" id="IPR045153">
    <property type="entry name" value="Est1/Ebs1-like"/>
</dbReference>
<feature type="region of interest" description="Disordered" evidence="1">
    <location>
        <begin position="563"/>
        <end position="590"/>
    </location>
</feature>
<feature type="compositionally biased region" description="Polar residues" evidence="1">
    <location>
        <begin position="460"/>
        <end position="483"/>
    </location>
</feature>
<reference evidence="4 5" key="1">
    <citation type="journal article" date="2010" name="Nature">
        <title>Perigord black truffle genome uncovers evolutionary origins and mechanisms of symbiosis.</title>
        <authorList>
            <person name="Martin F."/>
            <person name="Kohler A."/>
            <person name="Murat C."/>
            <person name="Balestrini R."/>
            <person name="Coutinho P.M."/>
            <person name="Jaillon O."/>
            <person name="Montanini B."/>
            <person name="Morin E."/>
            <person name="Noel B."/>
            <person name="Percudani R."/>
            <person name="Porcel B."/>
            <person name="Rubini A."/>
            <person name="Amicucci A."/>
            <person name="Amselem J."/>
            <person name="Anthouard V."/>
            <person name="Arcioni S."/>
            <person name="Artiguenave F."/>
            <person name="Aury J.M."/>
            <person name="Ballario P."/>
            <person name="Bolchi A."/>
            <person name="Brenna A."/>
            <person name="Brun A."/>
            <person name="Buee M."/>
            <person name="Cantarel B."/>
            <person name="Chevalier G."/>
            <person name="Couloux A."/>
            <person name="Da Silva C."/>
            <person name="Denoeud F."/>
            <person name="Duplessis S."/>
            <person name="Ghignone S."/>
            <person name="Hilselberger B."/>
            <person name="Iotti M."/>
            <person name="Marcais B."/>
            <person name="Mello A."/>
            <person name="Miranda M."/>
            <person name="Pacioni G."/>
            <person name="Quesneville H."/>
            <person name="Riccioni C."/>
            <person name="Ruotolo R."/>
            <person name="Splivallo R."/>
            <person name="Stocchi V."/>
            <person name="Tisserant E."/>
            <person name="Viscomi A.R."/>
            <person name="Zambonelli A."/>
            <person name="Zampieri E."/>
            <person name="Henrissat B."/>
            <person name="Lebrun M.H."/>
            <person name="Paolocci F."/>
            <person name="Bonfante P."/>
            <person name="Ottonello S."/>
            <person name="Wincker P."/>
        </authorList>
    </citation>
    <scope>NUCLEOTIDE SEQUENCE [LARGE SCALE GENOMIC DNA]</scope>
    <source>
        <strain evidence="4 5">Mel28</strain>
    </source>
</reference>
<dbReference type="InterPro" id="IPR011990">
    <property type="entry name" value="TPR-like_helical_dom_sf"/>
</dbReference>
<gene>
    <name evidence="4" type="ORF">GSTUM_00005192001</name>
</gene>
<evidence type="ECO:0000259" key="2">
    <source>
        <dbReference type="Pfam" id="PF10373"/>
    </source>
</evidence>
<dbReference type="SUPFAM" id="SSF48452">
    <property type="entry name" value="TPR-like"/>
    <property type="match status" value="1"/>
</dbReference>
<accession>D5GA94</accession>
<evidence type="ECO:0000313" key="5">
    <source>
        <dbReference type="Proteomes" id="UP000006911"/>
    </source>
</evidence>
<dbReference type="GeneID" id="9185730"/>
<protein>
    <submittedName>
        <fullName evidence="4">(Perigord truffle) hypothetical protein</fullName>
    </submittedName>
</protein>
<dbReference type="HOGENOM" id="CLU_013363_2_0_1"/>
<dbReference type="EMBL" id="FN430075">
    <property type="protein sequence ID" value="CAZ81448.1"/>
    <property type="molecule type" value="Genomic_DNA"/>
</dbReference>
<evidence type="ECO:0000256" key="1">
    <source>
        <dbReference type="SAM" id="MobiDB-lite"/>
    </source>
</evidence>
<name>D5GA94_TUBMM</name>
<dbReference type="STRING" id="656061.D5GA94"/>
<proteinExistence type="predicted"/>
<dbReference type="Proteomes" id="UP000006911">
    <property type="component" value="Unassembled WGS sequence"/>
</dbReference>
<sequence>MLKHHKTIERYRVILSQFQEIHGRKRPVELRKLQNSFINFIKQATRFYRSLIQRLISHFGLAELEWVIRKFNLSLDFPATGPPSYEADIKRLVISSCHRTLVFLGDLSRYREASQSPKNWGPATGYYTLAKKLVPTLGSPHNQLAVIALNEGSNLSATYHLYRALSVAEPFPEAGDNLAVGFRKVLKAHKAGNLTASLARKEEQVIHELVALFVRLHAKCFAGKEFSDYEAMESEMLMQLALDLKERTMSNGMLTKFVLINIAAQFYAANRSPKVNFSRSHSYFLRLNVATFTTLHQVFQPELERLFDDKTENEIEPISAVGRRMLPALRLYSTWLRINHPTLTGQLADTSLSVLIRQLWQTYANTLSLLGATFPIDRLPRLSYLLEEDDDTIGYLPFSQANGSTAYNWGDESKEKAHPNDEMLARILSLLEDGRLLCLEENIPITISNTTILYQEHGIPSSTPSTDMSSLYHSQAHPSTPTSPYDRIDTSVPAHLSNEFSQGMGIRRPSESVLAQGGDSIVGSVAGSETTMNKMVDLLVGPREVVRCEEEEEILFEGKRRGRKKGEMYSRNQDTEATGGVGGEGPLANLAGPASSAEAYTARDLAALVQNFTTTHHSGGST</sequence>
<evidence type="ECO:0000259" key="3">
    <source>
        <dbReference type="Pfam" id="PF10374"/>
    </source>
</evidence>
<dbReference type="OMA" id="ACENTIF"/>
<dbReference type="InterPro" id="IPR019458">
    <property type="entry name" value="Est1-like_N"/>
</dbReference>
<dbReference type="RefSeq" id="XP_002837257.1">
    <property type="nucleotide sequence ID" value="XM_002837211.1"/>
</dbReference>